<comment type="caution">
    <text evidence="3">The sequence shown here is derived from an EMBL/GenBank/DDBJ whole genome shotgun (WGS) entry which is preliminary data.</text>
</comment>
<sequence>MRRINLSAKLLRVMNSPISVDSARYRPGLLALAALSSFISATWVAADPQSMFKDWWGWDDKGVYTTPIGILSYLTFFLIFILKVVLEWRFEIHVPMRAEYACIGLTWSSQLVVVVLENVSNPGGEFWSSWGAVHLMSVVSLIALTVHILLPNFPFIWRIVGIVVLPERLREPNSIDAFSEEPLLPAYSVHPDENPEVRILGENEAGPDELSDIDPTGLQSHSNGSKATRKGKYILLLGDDLERGEAAASA</sequence>
<accession>A0A8H3DWX4</accession>
<proteinExistence type="predicted"/>
<evidence type="ECO:0000313" key="4">
    <source>
        <dbReference type="Proteomes" id="UP000663827"/>
    </source>
</evidence>
<keyword evidence="2" id="KW-1133">Transmembrane helix</keyword>
<feature type="transmembrane region" description="Helical" evidence="2">
    <location>
        <begin position="62"/>
        <end position="86"/>
    </location>
</feature>
<feature type="transmembrane region" description="Helical" evidence="2">
    <location>
        <begin position="128"/>
        <end position="150"/>
    </location>
</feature>
<keyword evidence="2" id="KW-0472">Membrane</keyword>
<reference evidence="3" key="1">
    <citation type="submission" date="2021-01" db="EMBL/GenBank/DDBJ databases">
        <authorList>
            <person name="Kaushik A."/>
        </authorList>
    </citation>
    <scope>NUCLEOTIDE SEQUENCE</scope>
    <source>
        <strain evidence="3">AG5</strain>
    </source>
</reference>
<evidence type="ECO:0000256" key="2">
    <source>
        <dbReference type="SAM" id="Phobius"/>
    </source>
</evidence>
<dbReference type="AlphaFoldDB" id="A0A8H3DWX4"/>
<organism evidence="3 4">
    <name type="scientific">Rhizoctonia solani</name>
    <dbReference type="NCBI Taxonomy" id="456999"/>
    <lineage>
        <taxon>Eukaryota</taxon>
        <taxon>Fungi</taxon>
        <taxon>Dikarya</taxon>
        <taxon>Basidiomycota</taxon>
        <taxon>Agaricomycotina</taxon>
        <taxon>Agaricomycetes</taxon>
        <taxon>Cantharellales</taxon>
        <taxon>Ceratobasidiaceae</taxon>
        <taxon>Rhizoctonia</taxon>
    </lineage>
</organism>
<keyword evidence="2" id="KW-0812">Transmembrane</keyword>
<name>A0A8H3DWX4_9AGAM</name>
<protein>
    <submittedName>
        <fullName evidence="3">Uncharacterized protein</fullName>
    </submittedName>
</protein>
<dbReference type="EMBL" id="CAJNJQ010000934">
    <property type="protein sequence ID" value="CAE7109946.1"/>
    <property type="molecule type" value="Genomic_DNA"/>
</dbReference>
<evidence type="ECO:0000256" key="1">
    <source>
        <dbReference type="SAM" id="MobiDB-lite"/>
    </source>
</evidence>
<dbReference type="Proteomes" id="UP000663827">
    <property type="component" value="Unassembled WGS sequence"/>
</dbReference>
<feature type="transmembrane region" description="Helical" evidence="2">
    <location>
        <begin position="98"/>
        <end position="116"/>
    </location>
</feature>
<gene>
    <name evidence="3" type="ORF">RDB_LOCUS47357</name>
</gene>
<evidence type="ECO:0000313" key="3">
    <source>
        <dbReference type="EMBL" id="CAE7109946.1"/>
    </source>
</evidence>
<feature type="region of interest" description="Disordered" evidence="1">
    <location>
        <begin position="205"/>
        <end position="225"/>
    </location>
</feature>